<dbReference type="Proteomes" id="UP000295678">
    <property type="component" value="Unassembled WGS sequence"/>
</dbReference>
<proteinExistence type="inferred from homology"/>
<dbReference type="NCBIfam" id="NF006597">
    <property type="entry name" value="PRK09134.1"/>
    <property type="match status" value="1"/>
</dbReference>
<dbReference type="Pfam" id="PF13561">
    <property type="entry name" value="adh_short_C2"/>
    <property type="match status" value="1"/>
</dbReference>
<dbReference type="InterPro" id="IPR002347">
    <property type="entry name" value="SDR_fam"/>
</dbReference>
<gene>
    <name evidence="3" type="ORF">EDC22_101513</name>
</gene>
<evidence type="ECO:0000256" key="1">
    <source>
        <dbReference type="ARBA" id="ARBA00006484"/>
    </source>
</evidence>
<keyword evidence="4" id="KW-1185">Reference proteome</keyword>
<dbReference type="EMBL" id="SMAK01000001">
    <property type="protein sequence ID" value="TCT13643.1"/>
    <property type="molecule type" value="Genomic_DNA"/>
</dbReference>
<sequence length="251" mass="26763">MPRVVLVTGAARRIGRAIALHLGAHGFDVAVHYRTSAAEAEAVADAIRAGGRRAATIACDLADAEALPALLDRSASALGPVTDLVNNASLFEPDDIATVTPASWDVHLDVNLRAPVLLARHFAERLPAGTPGAIVNIVDQRVLKPVPHFLSYGIAKAALWHATRILAQGLAPRIRVNAVGPGPTLPNVRQRPEDFRRQQQAVLLGRGPDVQEVAEAVRYFLDSPSVTGQMLVVDGGQHLGWETPDVKDIPE</sequence>
<keyword evidence="2" id="KW-0560">Oxidoreductase</keyword>
<dbReference type="OrthoDB" id="9786360at2"/>
<reference evidence="3 4" key="1">
    <citation type="submission" date="2019-03" db="EMBL/GenBank/DDBJ databases">
        <title>Genomic Encyclopedia of Type Strains, Phase IV (KMG-IV): sequencing the most valuable type-strain genomes for metagenomic binning, comparative biology and taxonomic classification.</title>
        <authorList>
            <person name="Goeker M."/>
        </authorList>
    </citation>
    <scope>NUCLEOTIDE SEQUENCE [LARGE SCALE GENOMIC DNA]</scope>
    <source>
        <strain evidence="3 4">DSM 19345</strain>
    </source>
</reference>
<dbReference type="PANTHER" id="PTHR43639">
    <property type="entry name" value="OXIDOREDUCTASE, SHORT-CHAIN DEHYDROGENASE/REDUCTASE FAMILY (AFU_ORTHOLOGUE AFUA_5G02870)"/>
    <property type="match status" value="1"/>
</dbReference>
<evidence type="ECO:0000313" key="3">
    <source>
        <dbReference type="EMBL" id="TCT13643.1"/>
    </source>
</evidence>
<dbReference type="InterPro" id="IPR036291">
    <property type="entry name" value="NAD(P)-bd_dom_sf"/>
</dbReference>
<protein>
    <submittedName>
        <fullName evidence="3">NAD(P)-dependent dehydrogenase (Short-subunit alcohol dehydrogenase family)</fullName>
    </submittedName>
</protein>
<comment type="caution">
    <text evidence="3">The sequence shown here is derived from an EMBL/GenBank/DDBJ whole genome shotgun (WGS) entry which is preliminary data.</text>
</comment>
<dbReference type="SUPFAM" id="SSF51735">
    <property type="entry name" value="NAD(P)-binding Rossmann-fold domains"/>
    <property type="match status" value="1"/>
</dbReference>
<evidence type="ECO:0000313" key="4">
    <source>
        <dbReference type="Proteomes" id="UP000295678"/>
    </source>
</evidence>
<dbReference type="PRINTS" id="PR00081">
    <property type="entry name" value="GDHRDH"/>
</dbReference>
<comment type="similarity">
    <text evidence="1">Belongs to the short-chain dehydrogenases/reductases (SDR) family.</text>
</comment>
<dbReference type="Gene3D" id="3.40.50.720">
    <property type="entry name" value="NAD(P)-binding Rossmann-like Domain"/>
    <property type="match status" value="1"/>
</dbReference>
<dbReference type="PANTHER" id="PTHR43639:SF1">
    <property type="entry name" value="SHORT-CHAIN DEHYDROGENASE_REDUCTASE FAMILY PROTEIN"/>
    <property type="match status" value="1"/>
</dbReference>
<evidence type="ECO:0000256" key="2">
    <source>
        <dbReference type="ARBA" id="ARBA00023002"/>
    </source>
</evidence>
<organism evidence="3 4">
    <name type="scientific">Tepidamorphus gemmatus</name>
    <dbReference type="NCBI Taxonomy" id="747076"/>
    <lineage>
        <taxon>Bacteria</taxon>
        <taxon>Pseudomonadati</taxon>
        <taxon>Pseudomonadota</taxon>
        <taxon>Alphaproteobacteria</taxon>
        <taxon>Hyphomicrobiales</taxon>
        <taxon>Tepidamorphaceae</taxon>
        <taxon>Tepidamorphus</taxon>
    </lineage>
</organism>
<name>A0A4R3MJW4_9HYPH</name>
<dbReference type="RefSeq" id="WP_132805008.1">
    <property type="nucleotide sequence ID" value="NZ_SMAK01000001.1"/>
</dbReference>
<accession>A0A4R3MJW4</accession>
<dbReference type="AlphaFoldDB" id="A0A4R3MJW4"/>
<dbReference type="GO" id="GO:0016491">
    <property type="term" value="F:oxidoreductase activity"/>
    <property type="evidence" value="ECO:0007669"/>
    <property type="project" value="UniProtKB-KW"/>
</dbReference>